<dbReference type="GeneTree" id="ENSGT00940000160732"/>
<dbReference type="Pfam" id="PF00907">
    <property type="entry name" value="T-box"/>
    <property type="match status" value="1"/>
</dbReference>
<comment type="caution">
    <text evidence="8">Lacks conserved residue(s) required for the propagation of feature annotation.</text>
</comment>
<proteinExistence type="predicted"/>
<comment type="subcellular location">
    <subcellularLocation>
        <location evidence="1 8">Nucleus</location>
    </subcellularLocation>
</comment>
<evidence type="ECO:0000259" key="10">
    <source>
        <dbReference type="PROSITE" id="PS50252"/>
    </source>
</evidence>
<dbReference type="Ensembl" id="ENSOANT00000009656.3">
    <property type="protein sequence ID" value="ENSOANP00000009654.3"/>
    <property type="gene ID" value="ENSOANG00000006061.3"/>
</dbReference>
<reference evidence="11" key="3">
    <citation type="submission" date="2025-09" db="UniProtKB">
        <authorList>
            <consortium name="Ensembl"/>
        </authorList>
    </citation>
    <scope>IDENTIFICATION</scope>
    <source>
        <strain evidence="11">Glennie</strain>
    </source>
</reference>
<dbReference type="PROSITE" id="PS01283">
    <property type="entry name" value="TBOX_1"/>
    <property type="match status" value="1"/>
</dbReference>
<dbReference type="STRING" id="9258.ENSOANP00000009654"/>
<keyword evidence="2" id="KW-0217">Developmental protein</keyword>
<dbReference type="OMA" id="CSRHWGG"/>
<dbReference type="GO" id="GO:0061629">
    <property type="term" value="F:RNA polymerase II-specific DNA-binding transcription factor binding"/>
    <property type="evidence" value="ECO:0007669"/>
    <property type="project" value="Ensembl"/>
</dbReference>
<feature type="domain" description="T-box" evidence="10">
    <location>
        <begin position="124"/>
        <end position="302"/>
    </location>
</feature>
<feature type="compositionally biased region" description="Pro residues" evidence="9">
    <location>
        <begin position="347"/>
        <end position="361"/>
    </location>
</feature>
<feature type="region of interest" description="Disordered" evidence="9">
    <location>
        <begin position="302"/>
        <end position="366"/>
    </location>
</feature>
<feature type="compositionally biased region" description="Pro residues" evidence="9">
    <location>
        <begin position="428"/>
        <end position="438"/>
    </location>
</feature>
<evidence type="ECO:0000256" key="6">
    <source>
        <dbReference type="ARBA" id="ARBA00023242"/>
    </source>
</evidence>
<keyword evidence="12" id="KW-1185">Reference proteome</keyword>
<dbReference type="InterPro" id="IPR001699">
    <property type="entry name" value="TF_T-box"/>
</dbReference>
<dbReference type="GO" id="GO:0000122">
    <property type="term" value="P:negative regulation of transcription by RNA polymerase II"/>
    <property type="evidence" value="ECO:0007669"/>
    <property type="project" value="Ensembl"/>
</dbReference>
<dbReference type="PROSITE" id="PS01264">
    <property type="entry name" value="TBOX_2"/>
    <property type="match status" value="1"/>
</dbReference>
<dbReference type="InterPro" id="IPR036960">
    <property type="entry name" value="T-box_sf"/>
</dbReference>
<dbReference type="HOGENOM" id="CLU_014430_3_2_1"/>
<reference evidence="11 12" key="1">
    <citation type="journal article" date="2008" name="Nature">
        <title>Genome analysis of the platypus reveals unique signatures of evolution.</title>
        <authorList>
            <person name="Warren W.C."/>
            <person name="Hillier L.W."/>
            <person name="Marshall Graves J.A."/>
            <person name="Birney E."/>
            <person name="Ponting C.P."/>
            <person name="Grutzner F."/>
            <person name="Belov K."/>
            <person name="Miller W."/>
            <person name="Clarke L."/>
            <person name="Chinwalla A.T."/>
            <person name="Yang S.P."/>
            <person name="Heger A."/>
            <person name="Locke D.P."/>
            <person name="Miethke P."/>
            <person name="Waters P.D."/>
            <person name="Veyrunes F."/>
            <person name="Fulton L."/>
            <person name="Fulton B."/>
            <person name="Graves T."/>
            <person name="Wallis J."/>
            <person name="Puente X.S."/>
            <person name="Lopez-Otin C."/>
            <person name="Ordonez G.R."/>
            <person name="Eichler E.E."/>
            <person name="Chen L."/>
            <person name="Cheng Z."/>
            <person name="Deakin J.E."/>
            <person name="Alsop A."/>
            <person name="Thompson K."/>
            <person name="Kirby P."/>
            <person name="Papenfuss A.T."/>
            <person name="Wakefield M.J."/>
            <person name="Olender T."/>
            <person name="Lancet D."/>
            <person name="Huttley G.A."/>
            <person name="Smit A.F."/>
            <person name="Pask A."/>
            <person name="Temple-Smith P."/>
            <person name="Batzer M.A."/>
            <person name="Walker J.A."/>
            <person name="Konkel M.K."/>
            <person name="Harris R.S."/>
            <person name="Whittington C.M."/>
            <person name="Wong E.S."/>
            <person name="Gemmell N.J."/>
            <person name="Buschiazzo E."/>
            <person name="Vargas Jentzsch I.M."/>
            <person name="Merkel A."/>
            <person name="Schmitz J."/>
            <person name="Zemann A."/>
            <person name="Churakov G."/>
            <person name="Kriegs J.O."/>
            <person name="Brosius J."/>
            <person name="Murchison E.P."/>
            <person name="Sachidanandam R."/>
            <person name="Smith C."/>
            <person name="Hannon G.J."/>
            <person name="Tsend-Ayush E."/>
            <person name="McMillan D."/>
            <person name="Attenborough R."/>
            <person name="Rens W."/>
            <person name="Ferguson-Smith M."/>
            <person name="Lefevre C.M."/>
            <person name="Sharp J.A."/>
            <person name="Nicholas K.R."/>
            <person name="Ray D.A."/>
            <person name="Kube M."/>
            <person name="Reinhardt R."/>
            <person name="Pringle T.H."/>
            <person name="Taylor J."/>
            <person name="Jones R.C."/>
            <person name="Nixon B."/>
            <person name="Dacheux J.L."/>
            <person name="Niwa H."/>
            <person name="Sekita Y."/>
            <person name="Huang X."/>
            <person name="Stark A."/>
            <person name="Kheradpour P."/>
            <person name="Kellis M."/>
            <person name="Flicek P."/>
            <person name="Chen Y."/>
            <person name="Webber C."/>
            <person name="Hardison R."/>
            <person name="Nelson J."/>
            <person name="Hallsworth-Pepin K."/>
            <person name="Delehaunty K."/>
            <person name="Markovic C."/>
            <person name="Minx P."/>
            <person name="Feng Y."/>
            <person name="Kremitzki C."/>
            <person name="Mitreva M."/>
            <person name="Glasscock J."/>
            <person name="Wylie T."/>
            <person name="Wohldmann P."/>
            <person name="Thiru P."/>
            <person name="Nhan M.N."/>
            <person name="Pohl C.S."/>
            <person name="Smith S.M."/>
            <person name="Hou S."/>
            <person name="Nefedov M."/>
            <person name="de Jong P.J."/>
            <person name="Renfree M.B."/>
            <person name="Mardis E.R."/>
            <person name="Wilson R.K."/>
        </authorList>
    </citation>
    <scope>NUCLEOTIDE SEQUENCE [LARGE SCALE GENOMIC DNA]</scope>
    <source>
        <strain evidence="11 12">Glennie</strain>
    </source>
</reference>
<dbReference type="GO" id="GO:0000785">
    <property type="term" value="C:chromatin"/>
    <property type="evidence" value="ECO:0000318"/>
    <property type="project" value="GO_Central"/>
</dbReference>
<dbReference type="SUPFAM" id="SSF49417">
    <property type="entry name" value="p53-like transcription factors"/>
    <property type="match status" value="1"/>
</dbReference>
<organism evidence="11 12">
    <name type="scientific">Ornithorhynchus anatinus</name>
    <name type="common">Duckbill platypus</name>
    <dbReference type="NCBI Taxonomy" id="9258"/>
    <lineage>
        <taxon>Eukaryota</taxon>
        <taxon>Metazoa</taxon>
        <taxon>Chordata</taxon>
        <taxon>Craniata</taxon>
        <taxon>Vertebrata</taxon>
        <taxon>Euteleostomi</taxon>
        <taxon>Mammalia</taxon>
        <taxon>Monotremata</taxon>
        <taxon>Ornithorhynchidae</taxon>
        <taxon>Ornithorhynchus</taxon>
    </lineage>
</organism>
<dbReference type="SMART" id="SM00425">
    <property type="entry name" value="TBOX"/>
    <property type="match status" value="1"/>
</dbReference>
<reference evidence="11" key="2">
    <citation type="submission" date="2025-08" db="UniProtKB">
        <authorList>
            <consortium name="Ensembl"/>
        </authorList>
    </citation>
    <scope>IDENTIFICATION</scope>
    <source>
        <strain evidence="11">Glennie</strain>
    </source>
</reference>
<feature type="region of interest" description="Disordered" evidence="9">
    <location>
        <begin position="385"/>
        <end position="444"/>
    </location>
</feature>
<feature type="compositionally biased region" description="Pro residues" evidence="9">
    <location>
        <begin position="87"/>
        <end position="97"/>
    </location>
</feature>
<evidence type="ECO:0000256" key="8">
    <source>
        <dbReference type="PROSITE-ProRule" id="PRU00201"/>
    </source>
</evidence>
<dbReference type="PROSITE" id="PS50252">
    <property type="entry name" value="TBOX_3"/>
    <property type="match status" value="1"/>
</dbReference>
<dbReference type="GO" id="GO:0014043">
    <property type="term" value="P:negative regulation of neuron maturation"/>
    <property type="evidence" value="ECO:0007669"/>
    <property type="project" value="Ensembl"/>
</dbReference>
<dbReference type="GO" id="GO:0023019">
    <property type="term" value="P:signal transduction involved in regulation of gene expression"/>
    <property type="evidence" value="ECO:0007669"/>
    <property type="project" value="Ensembl"/>
</dbReference>
<evidence type="ECO:0000256" key="1">
    <source>
        <dbReference type="ARBA" id="ARBA00004123"/>
    </source>
</evidence>
<dbReference type="InterPro" id="IPR008967">
    <property type="entry name" value="p53-like_TF_DNA-bd_sf"/>
</dbReference>
<dbReference type="GO" id="GO:0045944">
    <property type="term" value="P:positive regulation of transcription by RNA polymerase II"/>
    <property type="evidence" value="ECO:0007669"/>
    <property type="project" value="Ensembl"/>
</dbReference>
<sequence length="467" mass="50240">MESSRGAIKVASSRGHREPSRRDGTGPMYHPRELYSPLGAGYRLRPPQPVANPGFIPGSAEGYHFPDLDPPKFDCFLSGLESSPRPLAAPPTLPPLPASFGGETPSPAPGPEAPRLLPGVSVSLENRELWKEFSSVGTEMIITKAGRRMFPACRVAVMGLDPEARYLFLLDVAPVDGARYRWQGHHWEPSGKAEPRLPDRVYIHPDSPATGAHWMRQPVSFHRVKLTNNTLDPHGHLILHSMHKYQPRLHLVRAAQLCSRHWGGVSSFRFPETEFISVTAYQNPRITQLKIAANPFAKGFRENGRNCKRERDARVKRRLRGPEPALTDTYAGGPSGPCDSTLSGDLPEPPPASTADPPPSCGGPSAEAYVLHPAAFHGAPGSLPARASAFSESSDAPAPAPLLSRRPAPYTASFLELPAGGGGGSGPTYPPAPPPGTFPPHFLQGGPFPLPYPAPGGYLDVSSKALY</sequence>
<dbReference type="GO" id="GO:0003714">
    <property type="term" value="F:transcription corepressor activity"/>
    <property type="evidence" value="ECO:0007669"/>
    <property type="project" value="Ensembl"/>
</dbReference>
<dbReference type="FunCoup" id="F6PNU6">
    <property type="interactions" value="126"/>
</dbReference>
<feature type="compositionally biased region" description="Basic and acidic residues" evidence="9">
    <location>
        <begin position="15"/>
        <end position="24"/>
    </location>
</feature>
<dbReference type="GO" id="GO:0000978">
    <property type="term" value="F:RNA polymerase II cis-regulatory region sequence-specific DNA binding"/>
    <property type="evidence" value="ECO:0000318"/>
    <property type="project" value="GO_Central"/>
</dbReference>
<dbReference type="GO" id="GO:0000981">
    <property type="term" value="F:DNA-binding transcription factor activity, RNA polymerase II-specific"/>
    <property type="evidence" value="ECO:0000318"/>
    <property type="project" value="GO_Central"/>
</dbReference>
<evidence type="ECO:0000256" key="7">
    <source>
        <dbReference type="ARBA" id="ARBA00039527"/>
    </source>
</evidence>
<dbReference type="PANTHER" id="PTHR11267:SF100">
    <property type="entry name" value="T-BOX TRANSCRIPTION FACTOR TBX6"/>
    <property type="match status" value="1"/>
</dbReference>
<dbReference type="GO" id="GO:0006357">
    <property type="term" value="P:regulation of transcription by RNA polymerase II"/>
    <property type="evidence" value="ECO:0000318"/>
    <property type="project" value="GO_Central"/>
</dbReference>
<dbReference type="InterPro" id="IPR046360">
    <property type="entry name" value="T-box_DNA-bd"/>
</dbReference>
<name>F6PNU6_ORNAN</name>
<accession>F6PNU6</accession>
<feature type="region of interest" description="Disordered" evidence="9">
    <location>
        <begin position="86"/>
        <end position="116"/>
    </location>
</feature>
<dbReference type="PANTHER" id="PTHR11267">
    <property type="entry name" value="T-BOX PROTEIN-RELATED"/>
    <property type="match status" value="1"/>
</dbReference>
<dbReference type="Proteomes" id="UP000002279">
    <property type="component" value="Chromosome 2"/>
</dbReference>
<evidence type="ECO:0000256" key="2">
    <source>
        <dbReference type="ARBA" id="ARBA00022473"/>
    </source>
</evidence>
<evidence type="ECO:0000256" key="9">
    <source>
        <dbReference type="SAM" id="MobiDB-lite"/>
    </source>
</evidence>
<evidence type="ECO:0000256" key="4">
    <source>
        <dbReference type="ARBA" id="ARBA00023125"/>
    </source>
</evidence>
<keyword evidence="3" id="KW-0805">Transcription regulation</keyword>
<dbReference type="Bgee" id="ENSOANG00000006061">
    <property type="expression patterns" value="Expressed in ovary and 1 other cell type or tissue"/>
</dbReference>
<dbReference type="FunFam" id="2.60.40.820:FF:000007">
    <property type="entry name" value="T-box transcription factor"/>
    <property type="match status" value="1"/>
</dbReference>
<dbReference type="InParanoid" id="F6PNU6"/>
<evidence type="ECO:0000256" key="5">
    <source>
        <dbReference type="ARBA" id="ARBA00023163"/>
    </source>
</evidence>
<dbReference type="PRINTS" id="PR00937">
    <property type="entry name" value="TBOX"/>
</dbReference>
<dbReference type="eggNOG" id="KOG3585">
    <property type="taxonomic scope" value="Eukaryota"/>
</dbReference>
<feature type="compositionally biased region" description="Basic and acidic residues" evidence="9">
    <location>
        <begin position="302"/>
        <end position="313"/>
    </location>
</feature>
<protein>
    <recommendedName>
        <fullName evidence="7">T-box transcription factor TBX6</fullName>
    </recommendedName>
</protein>
<keyword evidence="4 8" id="KW-0238">DNA-binding</keyword>
<keyword evidence="6 8" id="KW-0539">Nucleus</keyword>
<keyword evidence="5" id="KW-0804">Transcription</keyword>
<evidence type="ECO:0000313" key="11">
    <source>
        <dbReference type="Ensembl" id="ENSOANP00000009654.3"/>
    </source>
</evidence>
<dbReference type="GO" id="GO:0001708">
    <property type="term" value="P:cell fate specification"/>
    <property type="evidence" value="ECO:0000318"/>
    <property type="project" value="GO_Central"/>
</dbReference>
<dbReference type="Gene3D" id="2.60.40.820">
    <property type="entry name" value="Transcription factor, T-box"/>
    <property type="match status" value="1"/>
</dbReference>
<evidence type="ECO:0000256" key="3">
    <source>
        <dbReference type="ARBA" id="ARBA00023015"/>
    </source>
</evidence>
<dbReference type="CDD" id="cd20196">
    <property type="entry name" value="T-box_TBX6"/>
    <property type="match status" value="1"/>
</dbReference>
<dbReference type="GO" id="GO:0007501">
    <property type="term" value="P:mesodermal cell fate specification"/>
    <property type="evidence" value="ECO:0007669"/>
    <property type="project" value="Ensembl"/>
</dbReference>
<feature type="compositionally biased region" description="Low complexity" evidence="9">
    <location>
        <begin position="387"/>
        <end position="409"/>
    </location>
</feature>
<dbReference type="GO" id="GO:0005634">
    <property type="term" value="C:nucleus"/>
    <property type="evidence" value="ECO:0000318"/>
    <property type="project" value="GO_Central"/>
</dbReference>
<feature type="region of interest" description="Disordered" evidence="9">
    <location>
        <begin position="1"/>
        <end position="34"/>
    </location>
</feature>
<dbReference type="GO" id="GO:0010977">
    <property type="term" value="P:negative regulation of neuron projection development"/>
    <property type="evidence" value="ECO:0007669"/>
    <property type="project" value="Ensembl"/>
</dbReference>
<dbReference type="InterPro" id="IPR018186">
    <property type="entry name" value="TF_T-box_CS"/>
</dbReference>
<evidence type="ECO:0000313" key="12">
    <source>
        <dbReference type="Proteomes" id="UP000002279"/>
    </source>
</evidence>
<gene>
    <name evidence="11" type="primary">TBX6</name>
</gene>
<dbReference type="GO" id="GO:0032525">
    <property type="term" value="P:somite rostral/caudal axis specification"/>
    <property type="evidence" value="ECO:0007669"/>
    <property type="project" value="Ensembl"/>
</dbReference>
<dbReference type="AlphaFoldDB" id="F6PNU6"/>